<accession>A0A8J7GDI9</accession>
<protein>
    <submittedName>
        <fullName evidence="1">YgiT-type zinc finger protein</fullName>
    </submittedName>
</protein>
<gene>
    <name evidence="1" type="ORF">IRY55_12825</name>
</gene>
<evidence type="ECO:0000313" key="2">
    <source>
        <dbReference type="Proteomes" id="UP000622653"/>
    </source>
</evidence>
<dbReference type="InterPro" id="IPR022453">
    <property type="entry name" value="Znf_MqsA-type"/>
</dbReference>
<dbReference type="Proteomes" id="UP000622653">
    <property type="component" value="Unassembled WGS sequence"/>
</dbReference>
<sequence length="396" mass="46665">MDVMPLERFYEINEPLSIDTCPKCSKKVELIFNDYKIKIDEYTIEVKDLPQLECANCSHQVLSSKSKQLIMYLYQECKARNQLGVQTTPKKLNKRYGFCERFNFNYDYRDYENIPGLTGLANDGFLTPVFFKKEALIYFMHHPEYELNLFSESYGVFGYKDEFEVPFGLNKNDKLILWLVDLEKLDDSTLKYLEIHNVASDHIIMDTSFYDAQLNVIWSEPIIERQIINLRNKAYDLLTSKHGIDLHHLEGEVIKSLEDIEKPILYNENEIKSVISALHKILIEAVNTKALKTYYESVVDKKEKSYKEWGSIKYYEFLLTQFSAKPVRELIAPLYLLNDLRIIFFHLLSSEREEKLKQNVITTLGLTSFNIKEIYLRLNERLKELFEELTIALEDI</sequence>
<name>A0A8J7GDI9_9BACL</name>
<keyword evidence="2" id="KW-1185">Reference proteome</keyword>
<proteinExistence type="predicted"/>
<evidence type="ECO:0000313" key="1">
    <source>
        <dbReference type="EMBL" id="MBF4502245.1"/>
    </source>
</evidence>
<comment type="caution">
    <text evidence="1">The sequence shown here is derived from an EMBL/GenBank/DDBJ whole genome shotgun (WGS) entry which is preliminary data.</text>
</comment>
<organism evidence="1 2">
    <name type="scientific">Savagea serpentis</name>
    <dbReference type="NCBI Taxonomy" id="2785297"/>
    <lineage>
        <taxon>Bacteria</taxon>
        <taxon>Bacillati</taxon>
        <taxon>Bacillota</taxon>
        <taxon>Bacilli</taxon>
        <taxon>Bacillales</taxon>
        <taxon>Caryophanaceae</taxon>
        <taxon>Savagea</taxon>
    </lineage>
</organism>
<dbReference type="NCBIfam" id="TIGR03831">
    <property type="entry name" value="YgiT_finger"/>
    <property type="match status" value="1"/>
</dbReference>
<reference evidence="1" key="1">
    <citation type="submission" date="2020-11" db="EMBL/GenBank/DDBJ databases">
        <title>Multidrug resistant novel bacterium Savagea serpentis sp. nov., isolated from the scats of a vine snake (Ahaetulla nasuta).</title>
        <authorList>
            <person name="Venkata Ramana V."/>
            <person name="Vikas Patil S."/>
            <person name="Yogita Lugani V."/>
        </authorList>
    </citation>
    <scope>NUCLEOTIDE SEQUENCE</scope>
    <source>
        <strain evidence="1">SN6</strain>
    </source>
</reference>
<dbReference type="EMBL" id="JADKPV010000010">
    <property type="protein sequence ID" value="MBF4502245.1"/>
    <property type="molecule type" value="Genomic_DNA"/>
</dbReference>
<dbReference type="AlphaFoldDB" id="A0A8J7GDI9"/>